<dbReference type="EnsemblMetazoa" id="G27290.6">
    <property type="protein sequence ID" value="G27290.6:cds"/>
    <property type="gene ID" value="G27290"/>
</dbReference>
<name>A0A8W8LB85_MAGGI</name>
<evidence type="ECO:0000313" key="1">
    <source>
        <dbReference type="EnsemblMetazoa" id="G27290.6:cds"/>
    </source>
</evidence>
<dbReference type="AlphaFoldDB" id="A0A8W8LB85"/>
<reference evidence="1" key="1">
    <citation type="submission" date="2022-08" db="UniProtKB">
        <authorList>
            <consortium name="EnsemblMetazoa"/>
        </authorList>
    </citation>
    <scope>IDENTIFICATION</scope>
    <source>
        <strain evidence="1">05x7-T-G4-1.051#20</strain>
    </source>
</reference>
<sequence>MVMRLVNSIYTSVQRNVRAGALWVQTRSYSEKNELLKEELRDYVDQVEKHVFDFGAVKAYSTKTDELEVYSQSESFRSNNAGWRFKWFRDSSASGDKRVVTSFWIFEKGYDAIRNYVSGEDLHPSYVSAFEALERFYTNKEFHERYLRRGFDRTSTDTGISAVLAQHLLSQLIPCPSNYFLDNASDGKPDGCPCGCVKLIHYGFTYIGNPTLFYGNADIVLFPGDTNLFENFENNEDISSAVFTFKLSEKEKEIYDRNLEFNRHWDSEIENENDIVMDEIERYDTPFRQANTFRQLCKQAISLSLCKQNRMHNNPQYYKNQPAIFPLCAMTKDLYEIVLYDAENDCLLRSLSTMYLFDEDMLSLSTSAVIDLWLVINHSLFCTKQTDETTNELRGTCNLHPQLGEDLLKSVVANCTWMFKPDYTNQISSDLPTGGAQRADERSHIWEKIRNYKDLKRDEGET</sequence>
<keyword evidence="2" id="KW-1185">Reference proteome</keyword>
<evidence type="ECO:0000313" key="2">
    <source>
        <dbReference type="Proteomes" id="UP000005408"/>
    </source>
</evidence>
<protein>
    <submittedName>
        <fullName evidence="1">Uncharacterized protein</fullName>
    </submittedName>
</protein>
<dbReference type="Proteomes" id="UP000005408">
    <property type="component" value="Unassembled WGS sequence"/>
</dbReference>
<proteinExistence type="predicted"/>
<organism evidence="1 2">
    <name type="scientific">Magallana gigas</name>
    <name type="common">Pacific oyster</name>
    <name type="synonym">Crassostrea gigas</name>
    <dbReference type="NCBI Taxonomy" id="29159"/>
    <lineage>
        <taxon>Eukaryota</taxon>
        <taxon>Metazoa</taxon>
        <taxon>Spiralia</taxon>
        <taxon>Lophotrochozoa</taxon>
        <taxon>Mollusca</taxon>
        <taxon>Bivalvia</taxon>
        <taxon>Autobranchia</taxon>
        <taxon>Pteriomorphia</taxon>
        <taxon>Ostreida</taxon>
        <taxon>Ostreoidea</taxon>
        <taxon>Ostreidae</taxon>
        <taxon>Magallana</taxon>
    </lineage>
</organism>
<accession>A0A8W8LB85</accession>